<dbReference type="EMBL" id="JAHBCL010000023">
    <property type="protein sequence ID" value="MBS7527650.1"/>
    <property type="molecule type" value="Genomic_DNA"/>
</dbReference>
<dbReference type="InterPro" id="IPR051599">
    <property type="entry name" value="Cell_Envelope_Assoc"/>
</dbReference>
<proteinExistence type="predicted"/>
<dbReference type="Pfam" id="PF02698">
    <property type="entry name" value="DUF218"/>
    <property type="match status" value="1"/>
</dbReference>
<protein>
    <submittedName>
        <fullName evidence="3">YdcF family protein</fullName>
    </submittedName>
</protein>
<dbReference type="InterPro" id="IPR003848">
    <property type="entry name" value="DUF218"/>
</dbReference>
<keyword evidence="1" id="KW-1133">Transmembrane helix</keyword>
<keyword evidence="1" id="KW-0812">Transmembrane</keyword>
<comment type="caution">
    <text evidence="3">The sequence shown here is derived from an EMBL/GenBank/DDBJ whole genome shotgun (WGS) entry which is preliminary data.</text>
</comment>
<dbReference type="PANTHER" id="PTHR30336">
    <property type="entry name" value="INNER MEMBRANE PROTEIN, PROBABLE PERMEASE"/>
    <property type="match status" value="1"/>
</dbReference>
<dbReference type="RefSeq" id="WP_213237511.1">
    <property type="nucleotide sequence ID" value="NZ_JAHBCL010000023.1"/>
</dbReference>
<accession>A0ABS5PR57</accession>
<evidence type="ECO:0000313" key="4">
    <source>
        <dbReference type="Proteomes" id="UP000746471"/>
    </source>
</evidence>
<dbReference type="Proteomes" id="UP000746471">
    <property type="component" value="Unassembled WGS sequence"/>
</dbReference>
<dbReference type="CDD" id="cd06259">
    <property type="entry name" value="YdcF-like"/>
    <property type="match status" value="1"/>
</dbReference>
<evidence type="ECO:0000313" key="3">
    <source>
        <dbReference type="EMBL" id="MBS7527650.1"/>
    </source>
</evidence>
<evidence type="ECO:0000259" key="2">
    <source>
        <dbReference type="Pfam" id="PF02698"/>
    </source>
</evidence>
<evidence type="ECO:0000256" key="1">
    <source>
        <dbReference type="SAM" id="Phobius"/>
    </source>
</evidence>
<sequence length="253" mass="28385">MKKKFLKTDNQSTKEELLIDVTEVSHKSKPMKRRLFKTVFLVLMLLVILVSGCNLLVLASAADQIYTGVDDVPNTQAIIILGASVHGDRLSMVLEDRTLAGIALYQMDDDAKLLLSGDHGEKYYDEVNAMRKYILANAPEVDDRAIFMDHAGFDTYDSLYRAKHIFGVDQAIIVTQSFHISRAVYIAKSLGIDAVGYAVDETKYKWILRAKWQLRECLSRVKAVMDVETGALPKYEGDPIPISGDGHVTWDQQ</sequence>
<keyword evidence="1" id="KW-0472">Membrane</keyword>
<dbReference type="PANTHER" id="PTHR30336:SF6">
    <property type="entry name" value="INTEGRAL MEMBRANE PROTEIN"/>
    <property type="match status" value="1"/>
</dbReference>
<keyword evidence="4" id="KW-1185">Reference proteome</keyword>
<feature type="transmembrane region" description="Helical" evidence="1">
    <location>
        <begin position="35"/>
        <end position="57"/>
    </location>
</feature>
<name>A0ABS5PR57_9FIRM</name>
<feature type="domain" description="DUF218" evidence="2">
    <location>
        <begin position="76"/>
        <end position="207"/>
    </location>
</feature>
<gene>
    <name evidence="3" type="ORF">KHM83_13270</name>
</gene>
<reference evidence="3 4" key="1">
    <citation type="submission" date="2021-05" db="EMBL/GenBank/DDBJ databases">
        <title>Fusibacter ferrireducens sp. nov., an anaerobic, sulfur- and Fe-reducing bacterium isolated from the mangrove sediment.</title>
        <authorList>
            <person name="Qiu D."/>
        </authorList>
    </citation>
    <scope>NUCLEOTIDE SEQUENCE [LARGE SCALE GENOMIC DNA]</scope>
    <source>
        <strain evidence="3 4">DSM 12116</strain>
    </source>
</reference>
<organism evidence="3 4">
    <name type="scientific">Fusibacter paucivorans</name>
    <dbReference type="NCBI Taxonomy" id="76009"/>
    <lineage>
        <taxon>Bacteria</taxon>
        <taxon>Bacillati</taxon>
        <taxon>Bacillota</taxon>
        <taxon>Clostridia</taxon>
        <taxon>Eubacteriales</taxon>
        <taxon>Eubacteriales Family XII. Incertae Sedis</taxon>
        <taxon>Fusibacter</taxon>
    </lineage>
</organism>